<dbReference type="GO" id="GO:0070004">
    <property type="term" value="F:cysteine-type exopeptidase activity"/>
    <property type="evidence" value="ECO:0007669"/>
    <property type="project" value="InterPro"/>
</dbReference>
<comment type="similarity">
    <text evidence="2 6">Belongs to the peptidase C69 family.</text>
</comment>
<dbReference type="EMBL" id="AZCT01000010">
    <property type="protein sequence ID" value="KRK12166.1"/>
    <property type="molecule type" value="Genomic_DNA"/>
</dbReference>
<dbReference type="PATRIC" id="fig|1423816.3.peg.583"/>
<evidence type="ECO:0000256" key="7">
    <source>
        <dbReference type="SAM" id="MobiDB-lite"/>
    </source>
</evidence>
<dbReference type="GO" id="GO:0016805">
    <property type="term" value="F:dipeptidase activity"/>
    <property type="evidence" value="ECO:0007669"/>
    <property type="project" value="UniProtKB-KW"/>
</dbReference>
<evidence type="ECO:0000256" key="6">
    <source>
        <dbReference type="RuleBase" id="RU364089"/>
    </source>
</evidence>
<keyword evidence="5 6" id="KW-0224">Dipeptidase</keyword>
<dbReference type="PANTHER" id="PTHR12994">
    <property type="entry name" value="SECERNIN"/>
    <property type="match status" value="1"/>
</dbReference>
<dbReference type="Pfam" id="PF03577">
    <property type="entry name" value="Peptidase_C69"/>
    <property type="match status" value="1"/>
</dbReference>
<evidence type="ECO:0000313" key="8">
    <source>
        <dbReference type="EMBL" id="KRK12166.1"/>
    </source>
</evidence>
<dbReference type="InterPro" id="IPR047804">
    <property type="entry name" value="C69_dipept_A-like"/>
</dbReference>
<dbReference type="GO" id="GO:0006508">
    <property type="term" value="P:proteolysis"/>
    <property type="evidence" value="ECO:0007669"/>
    <property type="project" value="UniProtKB-KW"/>
</dbReference>
<dbReference type="EC" id="3.4.-.-" evidence="6"/>
<keyword evidence="3 6" id="KW-0645">Protease</keyword>
<dbReference type="AlphaFoldDB" id="A0A0R1ES49"/>
<name>A0A0R1ES49_LACZE</name>
<comment type="caution">
    <text evidence="8">The sequence shown here is derived from an EMBL/GenBank/DDBJ whole genome shotgun (WGS) entry which is preliminary data.</text>
</comment>
<gene>
    <name evidence="8" type="ORF">FD51_GL000579</name>
</gene>
<organism evidence="8 9">
    <name type="scientific">Lacticaseibacillus zeae DSM 20178 = KCTC 3804</name>
    <dbReference type="NCBI Taxonomy" id="1423816"/>
    <lineage>
        <taxon>Bacteria</taxon>
        <taxon>Bacillati</taxon>
        <taxon>Bacillota</taxon>
        <taxon>Bacilli</taxon>
        <taxon>Lactobacillales</taxon>
        <taxon>Lactobacillaceae</taxon>
        <taxon>Lacticaseibacillus</taxon>
    </lineage>
</organism>
<evidence type="ECO:0000256" key="1">
    <source>
        <dbReference type="ARBA" id="ARBA00001670"/>
    </source>
</evidence>
<evidence type="ECO:0000256" key="4">
    <source>
        <dbReference type="ARBA" id="ARBA00022801"/>
    </source>
</evidence>
<evidence type="ECO:0000256" key="2">
    <source>
        <dbReference type="ARBA" id="ARBA00007225"/>
    </source>
</evidence>
<protein>
    <recommendedName>
        <fullName evidence="6">Dipeptidase</fullName>
        <ecNumber evidence="6">3.4.-.-</ecNumber>
    </recommendedName>
</protein>
<sequence>MEENKMIDRIEMSACTSMMVGKKASLDGATYISRNEDRLVAIYPKRFIVQPAVTGRKKTYVSPYNQLTVPLPETGYRYTATPDADQSAGPNEEDGFNEKNVGESATESVYANERVLAYDPFVKNGLAEDSMTTLVLPFINSAREGVRYLGDLVKQYGSAEGNGVQFNDQNEVWYMEIVTGHQWVAVRIPDDCYAVAANQVAIQTIDFNDPDNYMWADGIQDFVDRHNLNPDADQWNFRHIFGTDTEKDHHYNTPRVWFAQRYLNPETIQDPESPELPFIRKANRKISIEDIQYVLKSHFNETQFDPLGSGSEHDRKTYRAISLSRTANSHILQMRPADQHPAAGVQWVGFGIPAFCPHVPFFTDANDTDESYHELPAKMDLNAAYWLYEALAMVVESHYADFIEDDLAYQKELNEWARRKIAEVDAATAKISGSDLTQYLTEQNHLIAQHYNNATRELLFKLITMGTGLSKLTFKMDPNL</sequence>
<feature type="region of interest" description="Disordered" evidence="7">
    <location>
        <begin position="81"/>
        <end position="103"/>
    </location>
</feature>
<dbReference type="Proteomes" id="UP000051984">
    <property type="component" value="Unassembled WGS sequence"/>
</dbReference>
<dbReference type="Gene3D" id="3.60.60.10">
    <property type="entry name" value="Penicillin V Acylase, Chain A"/>
    <property type="match status" value="1"/>
</dbReference>
<evidence type="ECO:0000256" key="5">
    <source>
        <dbReference type="ARBA" id="ARBA00022997"/>
    </source>
</evidence>
<comment type="catalytic activity">
    <reaction evidence="1">
        <text>an L-aminoacyl-L-amino acid + H2O = 2 an L-alpha-amino acid</text>
        <dbReference type="Rhea" id="RHEA:48940"/>
        <dbReference type="ChEBI" id="CHEBI:15377"/>
        <dbReference type="ChEBI" id="CHEBI:59869"/>
        <dbReference type="ChEBI" id="CHEBI:77460"/>
        <dbReference type="EC" id="3.4.13.19"/>
    </reaction>
</comment>
<reference evidence="8 9" key="1">
    <citation type="journal article" date="2015" name="Genome Announc.">
        <title>Expanding the biotechnology potential of lactobacilli through comparative genomics of 213 strains and associated genera.</title>
        <authorList>
            <person name="Sun Z."/>
            <person name="Harris H.M."/>
            <person name="McCann A."/>
            <person name="Guo C."/>
            <person name="Argimon S."/>
            <person name="Zhang W."/>
            <person name="Yang X."/>
            <person name="Jeffery I.B."/>
            <person name="Cooney J.C."/>
            <person name="Kagawa T.F."/>
            <person name="Liu W."/>
            <person name="Song Y."/>
            <person name="Salvetti E."/>
            <person name="Wrobel A."/>
            <person name="Rasinkangas P."/>
            <person name="Parkhill J."/>
            <person name="Rea M.C."/>
            <person name="O'Sullivan O."/>
            <person name="Ritari J."/>
            <person name="Douillard F.P."/>
            <person name="Paul Ross R."/>
            <person name="Yang R."/>
            <person name="Briner A.E."/>
            <person name="Felis G.E."/>
            <person name="de Vos W.M."/>
            <person name="Barrangou R."/>
            <person name="Klaenhammer T.R."/>
            <person name="Caufield P.W."/>
            <person name="Cui Y."/>
            <person name="Zhang H."/>
            <person name="O'Toole P.W."/>
        </authorList>
    </citation>
    <scope>NUCLEOTIDE SEQUENCE [LARGE SCALE GENOMIC DNA]</scope>
    <source>
        <strain evidence="8 9">DSM 20178</strain>
    </source>
</reference>
<dbReference type="eggNOG" id="COG4690">
    <property type="taxonomic scope" value="Bacteria"/>
</dbReference>
<dbReference type="InterPro" id="IPR005322">
    <property type="entry name" value="Peptidase_C69"/>
</dbReference>
<evidence type="ECO:0000313" key="9">
    <source>
        <dbReference type="Proteomes" id="UP000051984"/>
    </source>
</evidence>
<keyword evidence="4 6" id="KW-0378">Hydrolase</keyword>
<proteinExistence type="inferred from homology"/>
<dbReference type="NCBIfam" id="NF033678">
    <property type="entry name" value="C69_fam_dipept"/>
    <property type="match status" value="1"/>
</dbReference>
<dbReference type="PANTHER" id="PTHR12994:SF17">
    <property type="entry name" value="LD30995P"/>
    <property type="match status" value="1"/>
</dbReference>
<evidence type="ECO:0000256" key="3">
    <source>
        <dbReference type="ARBA" id="ARBA00022670"/>
    </source>
</evidence>
<accession>A0A0R1ES49</accession>